<proteinExistence type="predicted"/>
<dbReference type="AlphaFoldDB" id="A0A6G1I9W9"/>
<keyword evidence="3" id="KW-1185">Reference proteome</keyword>
<accession>A0A6G1I9W9</accession>
<evidence type="ECO:0000256" key="1">
    <source>
        <dbReference type="SAM" id="SignalP"/>
    </source>
</evidence>
<feature type="signal peptide" evidence="1">
    <location>
        <begin position="1"/>
        <end position="19"/>
    </location>
</feature>
<evidence type="ECO:0000313" key="3">
    <source>
        <dbReference type="Proteomes" id="UP000799640"/>
    </source>
</evidence>
<protein>
    <submittedName>
        <fullName evidence="2">Uncharacterized protein</fullName>
    </submittedName>
</protein>
<organism evidence="2 3">
    <name type="scientific">Trichodelitschia bisporula</name>
    <dbReference type="NCBI Taxonomy" id="703511"/>
    <lineage>
        <taxon>Eukaryota</taxon>
        <taxon>Fungi</taxon>
        <taxon>Dikarya</taxon>
        <taxon>Ascomycota</taxon>
        <taxon>Pezizomycotina</taxon>
        <taxon>Dothideomycetes</taxon>
        <taxon>Dothideomycetes incertae sedis</taxon>
        <taxon>Phaeotrichales</taxon>
        <taxon>Phaeotrichaceae</taxon>
        <taxon>Trichodelitschia</taxon>
    </lineage>
</organism>
<name>A0A6G1I9W9_9PEZI</name>
<reference evidence="2" key="1">
    <citation type="journal article" date="2020" name="Stud. Mycol.">
        <title>101 Dothideomycetes genomes: a test case for predicting lifestyles and emergence of pathogens.</title>
        <authorList>
            <person name="Haridas S."/>
            <person name="Albert R."/>
            <person name="Binder M."/>
            <person name="Bloem J."/>
            <person name="Labutti K."/>
            <person name="Salamov A."/>
            <person name="Andreopoulos B."/>
            <person name="Baker S."/>
            <person name="Barry K."/>
            <person name="Bills G."/>
            <person name="Bluhm B."/>
            <person name="Cannon C."/>
            <person name="Castanera R."/>
            <person name="Culley D."/>
            <person name="Daum C."/>
            <person name="Ezra D."/>
            <person name="Gonzalez J."/>
            <person name="Henrissat B."/>
            <person name="Kuo A."/>
            <person name="Liang C."/>
            <person name="Lipzen A."/>
            <person name="Lutzoni F."/>
            <person name="Magnuson J."/>
            <person name="Mondo S."/>
            <person name="Nolan M."/>
            <person name="Ohm R."/>
            <person name="Pangilinan J."/>
            <person name="Park H.-J."/>
            <person name="Ramirez L."/>
            <person name="Alfaro M."/>
            <person name="Sun H."/>
            <person name="Tritt A."/>
            <person name="Yoshinaga Y."/>
            <person name="Zwiers L.-H."/>
            <person name="Turgeon B."/>
            <person name="Goodwin S."/>
            <person name="Spatafora J."/>
            <person name="Crous P."/>
            <person name="Grigoriev I."/>
        </authorList>
    </citation>
    <scope>NUCLEOTIDE SEQUENCE</scope>
    <source>
        <strain evidence="2">CBS 262.69</strain>
    </source>
</reference>
<keyword evidence="1" id="KW-0732">Signal</keyword>
<gene>
    <name evidence="2" type="ORF">EJ06DRAFT_525636</name>
</gene>
<evidence type="ECO:0000313" key="2">
    <source>
        <dbReference type="EMBL" id="KAF2405080.1"/>
    </source>
</evidence>
<dbReference type="Proteomes" id="UP000799640">
    <property type="component" value="Unassembled WGS sequence"/>
</dbReference>
<feature type="chain" id="PRO_5026110968" evidence="1">
    <location>
        <begin position="20"/>
        <end position="103"/>
    </location>
</feature>
<dbReference type="EMBL" id="ML996687">
    <property type="protein sequence ID" value="KAF2405080.1"/>
    <property type="molecule type" value="Genomic_DNA"/>
</dbReference>
<dbReference type="OrthoDB" id="3935267at2759"/>
<sequence length="103" mass="11417">MHFSSVLIFILSMLSFVVAMPRNAAKAVQKAKLETDLNIIIPARRNRFHWDVSRPTTNQTVCECTPAYCPVSLIDSQSIVHCRNAHAYACWRSSGGACPKPGL</sequence>